<evidence type="ECO:0000313" key="4">
    <source>
        <dbReference type="Proteomes" id="UP000004047"/>
    </source>
</evidence>
<dbReference type="EMBL" id="CAIQ01000269">
    <property type="protein sequence ID" value="CCI37644.1"/>
    <property type="molecule type" value="Genomic_DNA"/>
</dbReference>
<evidence type="ECO:0000259" key="2">
    <source>
        <dbReference type="SMART" id="SM00670"/>
    </source>
</evidence>
<feature type="transmembrane region" description="Helical" evidence="1">
    <location>
        <begin position="61"/>
        <end position="79"/>
    </location>
</feature>
<dbReference type="CDD" id="cd09877">
    <property type="entry name" value="PIN_YacL-like"/>
    <property type="match status" value="1"/>
</dbReference>
<keyword evidence="1" id="KW-0812">Transmembrane</keyword>
<feature type="transmembrane region" description="Helical" evidence="1">
    <location>
        <begin position="23"/>
        <end position="41"/>
    </location>
</feature>
<dbReference type="SMART" id="SM00670">
    <property type="entry name" value="PINc"/>
    <property type="match status" value="1"/>
</dbReference>
<evidence type="ECO:0000313" key="3">
    <source>
        <dbReference type="EMBL" id="CCI37644.1"/>
    </source>
</evidence>
<evidence type="ECO:0000256" key="1">
    <source>
        <dbReference type="SAM" id="Phobius"/>
    </source>
</evidence>
<dbReference type="Proteomes" id="UP000004047">
    <property type="component" value="Unassembled WGS sequence"/>
</dbReference>
<reference evidence="3 4" key="1">
    <citation type="submission" date="2012-04" db="EMBL/GenBank/DDBJ databases">
        <authorList>
            <person name="Genoscope - CEA"/>
        </authorList>
    </citation>
    <scope>NUCLEOTIDE SEQUENCE [LARGE SCALE GENOMIC DNA]</scope>
    <source>
        <strain evidence="3 4">9701</strain>
    </source>
</reference>
<feature type="transmembrane region" description="Helical" evidence="1">
    <location>
        <begin position="193"/>
        <end position="210"/>
    </location>
</feature>
<dbReference type="InterPro" id="IPR002716">
    <property type="entry name" value="PIN_dom"/>
</dbReference>
<keyword evidence="1" id="KW-0472">Membrane</keyword>
<dbReference type="PANTHER" id="PTHR11603:SF147">
    <property type="entry name" value="MEMBRANE PROTEIN"/>
    <property type="match status" value="1"/>
</dbReference>
<comment type="caution">
    <text evidence="3">The sequence shown here is derived from an EMBL/GenBank/DDBJ whole genome shotgun (WGS) entry which is preliminary data.</text>
</comment>
<dbReference type="SUPFAM" id="SSF88723">
    <property type="entry name" value="PIN domain-like"/>
    <property type="match status" value="1"/>
</dbReference>
<feature type="transmembrane region" description="Helical" evidence="1">
    <location>
        <begin position="121"/>
        <end position="142"/>
    </location>
</feature>
<keyword evidence="1" id="KW-1133">Transmembrane helix</keyword>
<feature type="domain" description="PIN" evidence="2">
    <location>
        <begin position="240"/>
        <end position="347"/>
    </location>
</feature>
<accession>I4ITM0</accession>
<dbReference type="InterPro" id="IPR052041">
    <property type="entry name" value="Nucleic_acid_metab_PIN/TRAM"/>
</dbReference>
<gene>
    <name evidence="3" type="ORF">MICAK_3400021</name>
</gene>
<feature type="transmembrane region" description="Helical" evidence="1">
    <location>
        <begin position="162"/>
        <end position="181"/>
    </location>
</feature>
<dbReference type="Gene3D" id="3.40.50.1010">
    <property type="entry name" value="5'-nuclease"/>
    <property type="match status" value="1"/>
</dbReference>
<dbReference type="InterPro" id="IPR029060">
    <property type="entry name" value="PIN-like_dom_sf"/>
</dbReference>
<name>I4ITM0_MICAE</name>
<dbReference type="PANTHER" id="PTHR11603">
    <property type="entry name" value="AAA FAMILY ATPASE"/>
    <property type="match status" value="1"/>
</dbReference>
<organism evidence="3 4">
    <name type="scientific">Microcystis aeruginosa PCC 9701</name>
    <dbReference type="NCBI Taxonomy" id="721123"/>
    <lineage>
        <taxon>Bacteria</taxon>
        <taxon>Bacillati</taxon>
        <taxon>Cyanobacteriota</taxon>
        <taxon>Cyanophyceae</taxon>
        <taxon>Oscillatoriophycideae</taxon>
        <taxon>Chroococcales</taxon>
        <taxon>Microcystaceae</taxon>
        <taxon>Microcystis</taxon>
    </lineage>
</organism>
<protein>
    <recommendedName>
        <fullName evidence="2">PIN domain-containing protein</fullName>
    </recommendedName>
</protein>
<dbReference type="AlphaFoldDB" id="I4ITM0"/>
<dbReference type="Pfam" id="PF01850">
    <property type="entry name" value="PIN"/>
    <property type="match status" value="1"/>
</dbReference>
<sequence>MGCGVWGVGCGENKAASCLLPPTVISFIFVKMYYGWGEHLLEWRQLSRHKLGETHRYNRKASILIIFLSSFPPILSGIIPMLDAVIILLFVFAVASIGYSGVDLLPVTVQSQISNIEALRWLSAGFASIIGLALGLVAQTTYRRLETQVRQTPIEVILTRSVGLVIGLLIANLILAPIFFLPIPREFSFIKPIIAILGSIMFSYLGVSLADTHGRTFLRLINPNSMESILVAEGTLQAAATKVVDTSCIIDGRIEQLLDTGFIEGQILIPQFILQELQQLADGSNDQKRVRGRRGLDILNRMQQEFPDRIIIHPADYEDISTVDAKLVHLAQEINATLLTNDYNLSKVANLQKVTILNVNDLAQAVRPIYLPGDTLDLKILKAGKEPTQGIGYLEDGTMVVVEEGKDYLGGELRVVVTSALQTSAGRMIFAKPQNSLIA</sequence>
<dbReference type="HOGENOM" id="CLU_050839_0_1_3"/>
<proteinExistence type="predicted"/>